<keyword evidence="9" id="KW-0812">Transmembrane</keyword>
<reference evidence="11 12" key="1">
    <citation type="submission" date="2020-08" db="EMBL/GenBank/DDBJ databases">
        <title>Sequencing the genomes of 1000 actinobacteria strains.</title>
        <authorList>
            <person name="Klenk H.-P."/>
        </authorList>
    </citation>
    <scope>NUCLEOTIDE SEQUENCE [LARGE SCALE GENOMIC DNA]</scope>
    <source>
        <strain evidence="11 12">DSM 44320</strain>
    </source>
</reference>
<evidence type="ECO:0000259" key="10">
    <source>
        <dbReference type="Pfam" id="PF07730"/>
    </source>
</evidence>
<evidence type="ECO:0000313" key="11">
    <source>
        <dbReference type="EMBL" id="MBB3724394.1"/>
    </source>
</evidence>
<evidence type="ECO:0000256" key="1">
    <source>
        <dbReference type="ARBA" id="ARBA00000085"/>
    </source>
</evidence>
<dbReference type="EMBL" id="JACIBV010000001">
    <property type="protein sequence ID" value="MBB3724394.1"/>
    <property type="molecule type" value="Genomic_DNA"/>
</dbReference>
<dbReference type="PANTHER" id="PTHR24421:SF10">
    <property type="entry name" value="NITRATE_NITRITE SENSOR PROTEIN NARQ"/>
    <property type="match status" value="1"/>
</dbReference>
<feature type="transmembrane region" description="Helical" evidence="9">
    <location>
        <begin position="40"/>
        <end position="62"/>
    </location>
</feature>
<protein>
    <recommendedName>
        <fullName evidence="2">histidine kinase</fullName>
        <ecNumber evidence="2">2.7.13.3</ecNumber>
    </recommendedName>
</protein>
<dbReference type="Pfam" id="PF07730">
    <property type="entry name" value="HisKA_3"/>
    <property type="match status" value="1"/>
</dbReference>
<dbReference type="InterPro" id="IPR050482">
    <property type="entry name" value="Sensor_HK_TwoCompSys"/>
</dbReference>
<evidence type="ECO:0000256" key="4">
    <source>
        <dbReference type="ARBA" id="ARBA00022679"/>
    </source>
</evidence>
<evidence type="ECO:0000256" key="8">
    <source>
        <dbReference type="ARBA" id="ARBA00023012"/>
    </source>
</evidence>
<keyword evidence="5" id="KW-0547">Nucleotide-binding</keyword>
<dbReference type="RefSeq" id="WP_183642288.1">
    <property type="nucleotide sequence ID" value="NZ_JACIBV010000001.1"/>
</dbReference>
<keyword evidence="7" id="KW-0067">ATP-binding</keyword>
<evidence type="ECO:0000256" key="7">
    <source>
        <dbReference type="ARBA" id="ARBA00022840"/>
    </source>
</evidence>
<dbReference type="AlphaFoldDB" id="A0A7W5UWQ2"/>
<dbReference type="Gene3D" id="1.20.5.1930">
    <property type="match status" value="1"/>
</dbReference>
<evidence type="ECO:0000256" key="9">
    <source>
        <dbReference type="SAM" id="Phobius"/>
    </source>
</evidence>
<comment type="caution">
    <text evidence="11">The sequence shown here is derived from an EMBL/GenBank/DDBJ whole genome shotgun (WGS) entry which is preliminary data.</text>
</comment>
<comment type="catalytic activity">
    <reaction evidence="1">
        <text>ATP + protein L-histidine = ADP + protein N-phospho-L-histidine.</text>
        <dbReference type="EC" id="2.7.13.3"/>
    </reaction>
</comment>
<dbReference type="GO" id="GO:0046983">
    <property type="term" value="F:protein dimerization activity"/>
    <property type="evidence" value="ECO:0007669"/>
    <property type="project" value="InterPro"/>
</dbReference>
<accession>A0A7W5UWQ2</accession>
<dbReference type="InterPro" id="IPR011712">
    <property type="entry name" value="Sig_transdc_His_kin_sub3_dim/P"/>
</dbReference>
<feature type="domain" description="Signal transduction histidine kinase subgroup 3 dimerisation and phosphoacceptor" evidence="10">
    <location>
        <begin position="171"/>
        <end position="236"/>
    </location>
</feature>
<evidence type="ECO:0000256" key="3">
    <source>
        <dbReference type="ARBA" id="ARBA00022553"/>
    </source>
</evidence>
<evidence type="ECO:0000256" key="6">
    <source>
        <dbReference type="ARBA" id="ARBA00022777"/>
    </source>
</evidence>
<proteinExistence type="predicted"/>
<feature type="transmembrane region" description="Helical" evidence="9">
    <location>
        <begin position="12"/>
        <end position="34"/>
    </location>
</feature>
<name>A0A7W5UWQ2_9ACTN</name>
<keyword evidence="3" id="KW-0597">Phosphoprotein</keyword>
<dbReference type="PANTHER" id="PTHR24421">
    <property type="entry name" value="NITRATE/NITRITE SENSOR PROTEIN NARX-RELATED"/>
    <property type="match status" value="1"/>
</dbReference>
<dbReference type="InterPro" id="IPR036890">
    <property type="entry name" value="HATPase_C_sf"/>
</dbReference>
<dbReference type="Gene3D" id="3.30.565.10">
    <property type="entry name" value="Histidine kinase-like ATPase, C-terminal domain"/>
    <property type="match status" value="1"/>
</dbReference>
<dbReference type="CDD" id="cd16917">
    <property type="entry name" value="HATPase_UhpB-NarQ-NarX-like"/>
    <property type="match status" value="1"/>
</dbReference>
<dbReference type="GO" id="GO:0000155">
    <property type="term" value="F:phosphorelay sensor kinase activity"/>
    <property type="evidence" value="ECO:0007669"/>
    <property type="project" value="InterPro"/>
</dbReference>
<keyword evidence="8" id="KW-0902">Two-component regulatory system</keyword>
<sequence>MSGHIRRAVRAVLYQVLGAALLTPVAVVLGLAVLSEPAPARVLVLWAACLPASVLLALAPLVRRIEIAALAELLDVQVSDRADRVYLVALTSLHLYGGATLGAGVLMLSPGLVRLGDLTLWRDSPAVQAEPLAAVLALAAAMVAAGFGQRWAARRLLRAEPSRMLEELGRRQTLALELHDAVGHALSVVLVQGMAAQAALQRPAPRPEQATRSLDHLLDTARAAQEDLDVLLGVLDAGEAARTPTLDSLHTLTRGLDVHVNAGPLDRIPPATSRTAYAIAREALTNALRHGSGPVTLDVDTDAPGELVLTVENATVGSPAAPAGHRRGLTGMRMRARLAGGTCTTRQAETIWRVEARLPL</sequence>
<keyword evidence="6 11" id="KW-0418">Kinase</keyword>
<keyword evidence="12" id="KW-1185">Reference proteome</keyword>
<dbReference type="Proteomes" id="UP000579945">
    <property type="component" value="Unassembled WGS sequence"/>
</dbReference>
<gene>
    <name evidence="11" type="ORF">FHR33_000254</name>
</gene>
<evidence type="ECO:0000256" key="5">
    <source>
        <dbReference type="ARBA" id="ARBA00022741"/>
    </source>
</evidence>
<organism evidence="11 12">
    <name type="scientific">Nonomuraea dietziae</name>
    <dbReference type="NCBI Taxonomy" id="65515"/>
    <lineage>
        <taxon>Bacteria</taxon>
        <taxon>Bacillati</taxon>
        <taxon>Actinomycetota</taxon>
        <taxon>Actinomycetes</taxon>
        <taxon>Streptosporangiales</taxon>
        <taxon>Streptosporangiaceae</taxon>
        <taxon>Nonomuraea</taxon>
    </lineage>
</organism>
<keyword evidence="9" id="KW-1133">Transmembrane helix</keyword>
<feature type="transmembrane region" description="Helical" evidence="9">
    <location>
        <begin position="132"/>
        <end position="153"/>
    </location>
</feature>
<dbReference type="GO" id="GO:0005524">
    <property type="term" value="F:ATP binding"/>
    <property type="evidence" value="ECO:0007669"/>
    <property type="project" value="UniProtKB-KW"/>
</dbReference>
<dbReference type="GO" id="GO:0016020">
    <property type="term" value="C:membrane"/>
    <property type="evidence" value="ECO:0007669"/>
    <property type="project" value="InterPro"/>
</dbReference>
<dbReference type="EC" id="2.7.13.3" evidence="2"/>
<feature type="transmembrane region" description="Helical" evidence="9">
    <location>
        <begin position="85"/>
        <end position="112"/>
    </location>
</feature>
<dbReference type="SUPFAM" id="SSF55874">
    <property type="entry name" value="ATPase domain of HSP90 chaperone/DNA topoisomerase II/histidine kinase"/>
    <property type="match status" value="1"/>
</dbReference>
<evidence type="ECO:0000256" key="2">
    <source>
        <dbReference type="ARBA" id="ARBA00012438"/>
    </source>
</evidence>
<keyword evidence="9" id="KW-0472">Membrane</keyword>
<keyword evidence="4" id="KW-0808">Transferase</keyword>
<dbReference type="GeneID" id="95396365"/>
<evidence type="ECO:0000313" key="12">
    <source>
        <dbReference type="Proteomes" id="UP000579945"/>
    </source>
</evidence>